<keyword evidence="7 10" id="KW-0862">Zinc</keyword>
<dbReference type="Gene3D" id="3.30.70.360">
    <property type="match status" value="1"/>
</dbReference>
<dbReference type="InterPro" id="IPR001261">
    <property type="entry name" value="ArgE/DapE_CS"/>
</dbReference>
<keyword evidence="4" id="KW-0963">Cytoplasm</keyword>
<dbReference type="AlphaFoldDB" id="A0AAW1TWI8"/>
<evidence type="ECO:0000256" key="2">
    <source>
        <dbReference type="ARBA" id="ARBA00006247"/>
    </source>
</evidence>
<keyword evidence="5 10" id="KW-0479">Metal-binding</keyword>
<feature type="binding site" evidence="10">
    <location>
        <position position="108"/>
    </location>
    <ligand>
        <name>Zn(2+)</name>
        <dbReference type="ChEBI" id="CHEBI:29105"/>
        <label>1</label>
    </ligand>
</feature>
<dbReference type="PROSITE" id="PS00759">
    <property type="entry name" value="ARGE_DAPE_CPG2_2"/>
    <property type="match status" value="1"/>
</dbReference>
<comment type="similarity">
    <text evidence="2">Belongs to the peptidase M20A family.</text>
</comment>
<dbReference type="PANTHER" id="PTHR45892:SF1">
    <property type="entry name" value="AMINOACYLASE-1"/>
    <property type="match status" value="1"/>
</dbReference>
<dbReference type="EC" id="3.5.1.14" evidence="3"/>
<evidence type="ECO:0000256" key="3">
    <source>
        <dbReference type="ARBA" id="ARBA00011913"/>
    </source>
</evidence>
<comment type="caution">
    <text evidence="12">The sequence shown here is derived from an EMBL/GenBank/DDBJ whole genome shotgun (WGS) entry which is preliminary data.</text>
</comment>
<dbReference type="Gene3D" id="1.10.150.900">
    <property type="match status" value="1"/>
</dbReference>
<dbReference type="InterPro" id="IPR002933">
    <property type="entry name" value="Peptidase_M20"/>
</dbReference>
<dbReference type="GO" id="GO:0005737">
    <property type="term" value="C:cytoplasm"/>
    <property type="evidence" value="ECO:0007669"/>
    <property type="project" value="UniProtKB-SubCell"/>
</dbReference>
<feature type="binding site" evidence="10">
    <location>
        <position position="108"/>
    </location>
    <ligand>
        <name>Zn(2+)</name>
        <dbReference type="ChEBI" id="CHEBI:29105"/>
        <label>2</label>
    </ligand>
</feature>
<evidence type="ECO:0000259" key="11">
    <source>
        <dbReference type="Pfam" id="PF07687"/>
    </source>
</evidence>
<dbReference type="FunFam" id="3.40.630.10:FF:000019">
    <property type="entry name" value="Aminoacylase 1"/>
    <property type="match status" value="1"/>
</dbReference>
<accession>A0AAW1TWI8</accession>
<dbReference type="InterPro" id="IPR052083">
    <property type="entry name" value="Aminoacylase-1_M20A"/>
</dbReference>
<dbReference type="NCBIfam" id="TIGR01880">
    <property type="entry name" value="Ac-peptdase-euk"/>
    <property type="match status" value="1"/>
</dbReference>
<proteinExistence type="inferred from homology"/>
<sequence length="397" mass="45234">MEVLNKIAVDNLRHYLQIPSVHPNVDYNECVELLQTIGKDLSLPVEVIFVKPKKPVVIITWKGQRPELKSILLNSHMDVVPVFEEEWKYKPFSAEIVDGKIYARGSQDMKSIGIQYLEAIRRLKLEGHTFKRTIYVCFVPDEEIGGKDGMNLFVQTEFFKKMKVGASLDESVATEKNEFRVFYGEKNCWQFTIHCKGPTGHGSLLLERTAGEKVTHLLNKAYAYRSAQKKIMSGDPTNIFGNIASINCTKIRGGVQDNVIPQEIAISFDCRIPSSYSQKDFEEMLIQWCREAGGDCDIEYHQKEEPVLDTPIDESNIFWNAFKRAAEKLKIQFDTHICCATSDSRYLRKVGVSAFGFSPINNTPILMHSHNEYIGLDTFLNGIEIYREIISELATAE</sequence>
<evidence type="ECO:0000256" key="8">
    <source>
        <dbReference type="ARBA" id="ARBA00029656"/>
    </source>
</evidence>
<dbReference type="PROSITE" id="PS00758">
    <property type="entry name" value="ARGE_DAPE_CPG2_1"/>
    <property type="match status" value="1"/>
</dbReference>
<comment type="subcellular location">
    <subcellularLocation>
        <location evidence="1">Cytoplasm</location>
    </subcellularLocation>
</comment>
<organism evidence="12 13">
    <name type="scientific">Henosepilachna vigintioctopunctata</name>
    <dbReference type="NCBI Taxonomy" id="420089"/>
    <lineage>
        <taxon>Eukaryota</taxon>
        <taxon>Metazoa</taxon>
        <taxon>Ecdysozoa</taxon>
        <taxon>Arthropoda</taxon>
        <taxon>Hexapoda</taxon>
        <taxon>Insecta</taxon>
        <taxon>Pterygota</taxon>
        <taxon>Neoptera</taxon>
        <taxon>Endopterygota</taxon>
        <taxon>Coleoptera</taxon>
        <taxon>Polyphaga</taxon>
        <taxon>Cucujiformia</taxon>
        <taxon>Coccinelloidea</taxon>
        <taxon>Coccinellidae</taxon>
        <taxon>Epilachninae</taxon>
        <taxon>Epilachnini</taxon>
        <taxon>Henosepilachna</taxon>
    </lineage>
</organism>
<evidence type="ECO:0000256" key="10">
    <source>
        <dbReference type="PIRSR" id="PIRSR036696-2"/>
    </source>
</evidence>
<dbReference type="InterPro" id="IPR010159">
    <property type="entry name" value="N-acyl_aa_amidohydrolase"/>
</dbReference>
<evidence type="ECO:0000256" key="6">
    <source>
        <dbReference type="ARBA" id="ARBA00022801"/>
    </source>
</evidence>
<comment type="cofactor">
    <cofactor evidence="10">
        <name>Zn(2+)</name>
        <dbReference type="ChEBI" id="CHEBI:29105"/>
    </cofactor>
    <text evidence="10">Binds 2 Zn(2+) ions per subunit.</text>
</comment>
<name>A0AAW1TWI8_9CUCU</name>
<dbReference type="GO" id="GO:0046872">
    <property type="term" value="F:metal ion binding"/>
    <property type="evidence" value="ECO:0007669"/>
    <property type="project" value="UniProtKB-KW"/>
</dbReference>
<keyword evidence="6" id="KW-0378">Hydrolase</keyword>
<gene>
    <name evidence="12" type="ORF">WA026_011053</name>
</gene>
<evidence type="ECO:0000256" key="7">
    <source>
        <dbReference type="ARBA" id="ARBA00022833"/>
    </source>
</evidence>
<dbReference type="GO" id="GO:0004046">
    <property type="term" value="F:aminoacylase activity"/>
    <property type="evidence" value="ECO:0007669"/>
    <property type="project" value="UniProtKB-EC"/>
</dbReference>
<dbReference type="InterPro" id="IPR011650">
    <property type="entry name" value="Peptidase_M20_dimer"/>
</dbReference>
<protein>
    <recommendedName>
        <fullName evidence="3">N-acyl-aliphatic-L-amino acid amidohydrolase</fullName>
        <ecNumber evidence="3">3.5.1.14</ecNumber>
    </recommendedName>
    <alternativeName>
        <fullName evidence="8">N-acyl-L-amino-acid amidohydrolase</fullName>
    </alternativeName>
</protein>
<feature type="binding site" evidence="10">
    <location>
        <position position="170"/>
    </location>
    <ligand>
        <name>Zn(2+)</name>
        <dbReference type="ChEBI" id="CHEBI:29105"/>
        <label>1</label>
    </ligand>
</feature>
<feature type="binding site" evidence="10">
    <location>
        <position position="143"/>
    </location>
    <ligand>
        <name>Zn(2+)</name>
        <dbReference type="ChEBI" id="CHEBI:29105"/>
        <label>2</label>
    </ligand>
</feature>
<feature type="binding site" evidence="10">
    <location>
        <position position="368"/>
    </location>
    <ligand>
        <name>Zn(2+)</name>
        <dbReference type="ChEBI" id="CHEBI:29105"/>
        <label>2</label>
    </ligand>
</feature>
<feature type="active site" description="Proton acceptor" evidence="9">
    <location>
        <position position="142"/>
    </location>
</feature>
<feature type="active site" evidence="9">
    <location>
        <position position="78"/>
    </location>
</feature>
<evidence type="ECO:0000256" key="1">
    <source>
        <dbReference type="ARBA" id="ARBA00004496"/>
    </source>
</evidence>
<evidence type="ECO:0000313" key="13">
    <source>
        <dbReference type="Proteomes" id="UP001431783"/>
    </source>
</evidence>
<dbReference type="Pfam" id="PF07687">
    <property type="entry name" value="M20_dimer"/>
    <property type="match status" value="1"/>
</dbReference>
<keyword evidence="13" id="KW-1185">Reference proteome</keyword>
<dbReference type="GO" id="GO:0006520">
    <property type="term" value="P:amino acid metabolic process"/>
    <property type="evidence" value="ECO:0007669"/>
    <property type="project" value="InterPro"/>
</dbReference>
<evidence type="ECO:0000313" key="12">
    <source>
        <dbReference type="EMBL" id="KAK9875952.1"/>
    </source>
</evidence>
<dbReference type="PANTHER" id="PTHR45892">
    <property type="entry name" value="AMINOACYLASE-1"/>
    <property type="match status" value="1"/>
</dbReference>
<evidence type="ECO:0000256" key="5">
    <source>
        <dbReference type="ARBA" id="ARBA00022723"/>
    </source>
</evidence>
<dbReference type="SUPFAM" id="SSF55031">
    <property type="entry name" value="Bacterial exopeptidase dimerisation domain"/>
    <property type="match status" value="1"/>
</dbReference>
<dbReference type="SUPFAM" id="SSF53187">
    <property type="entry name" value="Zn-dependent exopeptidases"/>
    <property type="match status" value="1"/>
</dbReference>
<reference evidence="12 13" key="1">
    <citation type="submission" date="2023-03" db="EMBL/GenBank/DDBJ databases">
        <title>Genome insight into feeding habits of ladybird beetles.</title>
        <authorList>
            <person name="Li H.-S."/>
            <person name="Huang Y.-H."/>
            <person name="Pang H."/>
        </authorList>
    </citation>
    <scope>NUCLEOTIDE SEQUENCE [LARGE SCALE GENOMIC DNA]</scope>
    <source>
        <strain evidence="12">SYSU_2023b</strain>
        <tissue evidence="12">Whole body</tissue>
    </source>
</reference>
<dbReference type="EMBL" id="JARQZJ010000035">
    <property type="protein sequence ID" value="KAK9875952.1"/>
    <property type="molecule type" value="Genomic_DNA"/>
</dbReference>
<dbReference type="Pfam" id="PF01546">
    <property type="entry name" value="Peptidase_M20"/>
    <property type="match status" value="1"/>
</dbReference>
<feature type="binding site" evidence="10">
    <location>
        <position position="76"/>
    </location>
    <ligand>
        <name>Zn(2+)</name>
        <dbReference type="ChEBI" id="CHEBI:29105"/>
        <label>1</label>
    </ligand>
</feature>
<dbReference type="Proteomes" id="UP001431783">
    <property type="component" value="Unassembled WGS sequence"/>
</dbReference>
<dbReference type="Gene3D" id="3.40.630.10">
    <property type="entry name" value="Zn peptidases"/>
    <property type="match status" value="1"/>
</dbReference>
<dbReference type="PIRSF" id="PIRSF036696">
    <property type="entry name" value="ACY-1"/>
    <property type="match status" value="1"/>
</dbReference>
<dbReference type="InterPro" id="IPR036264">
    <property type="entry name" value="Bact_exopeptidase_dim_dom"/>
</dbReference>
<evidence type="ECO:0000256" key="9">
    <source>
        <dbReference type="PIRSR" id="PIRSR036696-1"/>
    </source>
</evidence>
<feature type="domain" description="Peptidase M20 dimerisation" evidence="11">
    <location>
        <begin position="183"/>
        <end position="292"/>
    </location>
</feature>
<evidence type="ECO:0000256" key="4">
    <source>
        <dbReference type="ARBA" id="ARBA00022490"/>
    </source>
</evidence>